<feature type="domain" description="Carbohydrate kinase PfkB" evidence="4">
    <location>
        <begin position="6"/>
        <end position="296"/>
    </location>
</feature>
<accession>A0A1H5UBU4</accession>
<dbReference type="Gene3D" id="3.40.1190.30">
    <property type="match status" value="1"/>
</dbReference>
<dbReference type="Pfam" id="PF00294">
    <property type="entry name" value="PfkB"/>
    <property type="match status" value="1"/>
</dbReference>
<dbReference type="GO" id="GO:0016301">
    <property type="term" value="F:kinase activity"/>
    <property type="evidence" value="ECO:0007669"/>
    <property type="project" value="UniProtKB-KW"/>
</dbReference>
<name>A0A1H5UBU4_9FLAO</name>
<dbReference type="SUPFAM" id="SSF53613">
    <property type="entry name" value="Ribokinase-like"/>
    <property type="match status" value="1"/>
</dbReference>
<dbReference type="AlphaFoldDB" id="A0A1H5UBU4"/>
<evidence type="ECO:0000259" key="4">
    <source>
        <dbReference type="Pfam" id="PF00294"/>
    </source>
</evidence>
<dbReference type="EMBL" id="FNVP01000002">
    <property type="protein sequence ID" value="SEF72585.1"/>
    <property type="molecule type" value="Genomic_DNA"/>
</dbReference>
<evidence type="ECO:0000313" key="6">
    <source>
        <dbReference type="Proteomes" id="UP000236737"/>
    </source>
</evidence>
<comment type="similarity">
    <text evidence="1">Belongs to the carbohydrate kinase PfkB family.</text>
</comment>
<evidence type="ECO:0000313" key="5">
    <source>
        <dbReference type="EMBL" id="SEF72585.1"/>
    </source>
</evidence>
<evidence type="ECO:0000256" key="3">
    <source>
        <dbReference type="ARBA" id="ARBA00022777"/>
    </source>
</evidence>
<sequence>MEKRIDIICAGEVLIDFIGHEVNTSINRTKDYHRFLGGSPTNVAVNASRLGLKSALIATCGQDGLGEYIVRKLKENNVITTQVKKLEGVPTSIILVSKSSGTPDFIPYREADYQIVQSQISDELLKSAKIFHTTCFALSKDPARTTILESAKRAKQLGLLTSIDINFSERIWPDREEAKIVLKDYLSTNPLVKLSEDDCYRLFAESKTEDFIFEYFHELGASTICLTKGKDGVVLSNTDFGMFHQKALPIEDIKDTTGAGDAFWTGFLYAQLENKNLEESITIAQKLAILKLQNVGRLPEGINFRDYLNIES</sequence>
<dbReference type="InterPro" id="IPR050306">
    <property type="entry name" value="PfkB_Carbo_kinase"/>
</dbReference>
<dbReference type="InterPro" id="IPR011611">
    <property type="entry name" value="PfkB_dom"/>
</dbReference>
<reference evidence="6" key="1">
    <citation type="submission" date="2016-10" db="EMBL/GenBank/DDBJ databases">
        <authorList>
            <person name="Varghese N."/>
            <person name="Submissions S."/>
        </authorList>
    </citation>
    <scope>NUCLEOTIDE SEQUENCE [LARGE SCALE GENOMIC DNA]</scope>
    <source>
        <strain evidence="6">CGMCC 1.9230</strain>
    </source>
</reference>
<proteinExistence type="inferred from homology"/>
<evidence type="ECO:0000256" key="1">
    <source>
        <dbReference type="ARBA" id="ARBA00010688"/>
    </source>
</evidence>
<gene>
    <name evidence="5" type="ORF">SAMN04488130_102193</name>
</gene>
<organism evidence="5 6">
    <name type="scientific">Flavobacterium urumqiense</name>
    <dbReference type="NCBI Taxonomy" id="935224"/>
    <lineage>
        <taxon>Bacteria</taxon>
        <taxon>Pseudomonadati</taxon>
        <taxon>Bacteroidota</taxon>
        <taxon>Flavobacteriia</taxon>
        <taxon>Flavobacteriales</taxon>
        <taxon>Flavobacteriaceae</taxon>
        <taxon>Flavobacterium</taxon>
    </lineage>
</organism>
<dbReference type="RefSeq" id="WP_103998951.1">
    <property type="nucleotide sequence ID" value="NZ_FNVP01000002.1"/>
</dbReference>
<protein>
    <submittedName>
        <fullName evidence="5">Fructokinase</fullName>
    </submittedName>
</protein>
<dbReference type="PANTHER" id="PTHR43085:SF57">
    <property type="entry name" value="CARBOHYDRATE KINASE PFKB DOMAIN-CONTAINING PROTEIN"/>
    <property type="match status" value="1"/>
</dbReference>
<dbReference type="Gene3D" id="6.10.140.490">
    <property type="match status" value="1"/>
</dbReference>
<dbReference type="Gene3D" id="3.40.1620.20">
    <property type="match status" value="1"/>
</dbReference>
<keyword evidence="2" id="KW-0808">Transferase</keyword>
<keyword evidence="6" id="KW-1185">Reference proteome</keyword>
<evidence type="ECO:0000256" key="2">
    <source>
        <dbReference type="ARBA" id="ARBA00022679"/>
    </source>
</evidence>
<dbReference type="PANTHER" id="PTHR43085">
    <property type="entry name" value="HEXOKINASE FAMILY MEMBER"/>
    <property type="match status" value="1"/>
</dbReference>
<dbReference type="Proteomes" id="UP000236737">
    <property type="component" value="Unassembled WGS sequence"/>
</dbReference>
<dbReference type="OrthoDB" id="9813569at2"/>
<keyword evidence="3 5" id="KW-0418">Kinase</keyword>
<dbReference type="InterPro" id="IPR029056">
    <property type="entry name" value="Ribokinase-like"/>
</dbReference>